<dbReference type="AlphaFoldDB" id="A0A0L7KX55"/>
<gene>
    <name evidence="1" type="ORF">OBRU01_19454</name>
</gene>
<comment type="caution">
    <text evidence="1">The sequence shown here is derived from an EMBL/GenBank/DDBJ whole genome shotgun (WGS) entry which is preliminary data.</text>
</comment>
<organism evidence="1 2">
    <name type="scientific">Operophtera brumata</name>
    <name type="common">Winter moth</name>
    <name type="synonym">Phalaena brumata</name>
    <dbReference type="NCBI Taxonomy" id="104452"/>
    <lineage>
        <taxon>Eukaryota</taxon>
        <taxon>Metazoa</taxon>
        <taxon>Ecdysozoa</taxon>
        <taxon>Arthropoda</taxon>
        <taxon>Hexapoda</taxon>
        <taxon>Insecta</taxon>
        <taxon>Pterygota</taxon>
        <taxon>Neoptera</taxon>
        <taxon>Endopterygota</taxon>
        <taxon>Lepidoptera</taxon>
        <taxon>Glossata</taxon>
        <taxon>Ditrysia</taxon>
        <taxon>Geometroidea</taxon>
        <taxon>Geometridae</taxon>
        <taxon>Larentiinae</taxon>
        <taxon>Operophtera</taxon>
    </lineage>
</organism>
<protein>
    <submittedName>
        <fullName evidence="1">Takeout/JHBP like protein</fullName>
    </submittedName>
</protein>
<dbReference type="SMART" id="SM00700">
    <property type="entry name" value="JHBP"/>
    <property type="match status" value="1"/>
</dbReference>
<dbReference type="Pfam" id="PF06585">
    <property type="entry name" value="JHBP"/>
    <property type="match status" value="1"/>
</dbReference>
<dbReference type="PANTHER" id="PTHR11008:SF18">
    <property type="entry name" value="BCDNA.GH05536-RELATED"/>
    <property type="match status" value="1"/>
</dbReference>
<dbReference type="STRING" id="104452.A0A0L7KX55"/>
<dbReference type="GO" id="GO:0005615">
    <property type="term" value="C:extracellular space"/>
    <property type="evidence" value="ECO:0007669"/>
    <property type="project" value="TreeGrafter"/>
</dbReference>
<name>A0A0L7KX55_OPEBR</name>
<accession>A0A0L7KX55</accession>
<evidence type="ECO:0000313" key="1">
    <source>
        <dbReference type="EMBL" id="KOB67634.1"/>
    </source>
</evidence>
<sequence>MGALQKLHKQSYGFDLRKEFYFLSTASFINICPGLKADCLKKTIQEAIPFFTKGIPELGVIPTDPLRDDNVELDLPGAFKVHLNNGSLTGLRKCIVEDVSYENDVADLTLKCNATIKGKYKANGHILIVTIKGDGDAKIKAYNVIIGVKIVFKDVIRDGVTYYEISDYKINHKYGDKVSFVLTNLFEGNPQISEAVLLFLNQNWKQIVEEFGGPILDRLVKIVFGNVKTFFSAIPKNELIA</sequence>
<dbReference type="EMBL" id="JTDY01004884">
    <property type="protein sequence ID" value="KOB67634.1"/>
    <property type="molecule type" value="Genomic_DNA"/>
</dbReference>
<reference evidence="1 2" key="1">
    <citation type="journal article" date="2015" name="Genome Biol. Evol.">
        <title>The genome of winter moth (Operophtera brumata) provides a genomic perspective on sexual dimorphism and phenology.</title>
        <authorList>
            <person name="Derks M.F."/>
            <person name="Smit S."/>
            <person name="Salis L."/>
            <person name="Schijlen E."/>
            <person name="Bossers A."/>
            <person name="Mateman C."/>
            <person name="Pijl A.S."/>
            <person name="de Ridder D."/>
            <person name="Groenen M.A."/>
            <person name="Visser M.E."/>
            <person name="Megens H.J."/>
        </authorList>
    </citation>
    <scope>NUCLEOTIDE SEQUENCE [LARGE SCALE GENOMIC DNA]</scope>
    <source>
        <strain evidence="1">WM2013NL</strain>
        <tissue evidence="1">Head and thorax</tissue>
    </source>
</reference>
<dbReference type="PANTHER" id="PTHR11008">
    <property type="entry name" value="PROTEIN TAKEOUT-LIKE PROTEIN"/>
    <property type="match status" value="1"/>
</dbReference>
<evidence type="ECO:0000313" key="2">
    <source>
        <dbReference type="Proteomes" id="UP000037510"/>
    </source>
</evidence>
<dbReference type="Proteomes" id="UP000037510">
    <property type="component" value="Unassembled WGS sequence"/>
</dbReference>
<proteinExistence type="predicted"/>
<dbReference type="InterPro" id="IPR010562">
    <property type="entry name" value="Haemolymph_juvenile_hormone-bd"/>
</dbReference>
<dbReference type="Gene3D" id="3.15.10.30">
    <property type="entry name" value="Haemolymph juvenile hormone binding protein"/>
    <property type="match status" value="1"/>
</dbReference>
<keyword evidence="2" id="KW-1185">Reference proteome</keyword>
<dbReference type="InterPro" id="IPR038606">
    <property type="entry name" value="To_sf"/>
</dbReference>